<dbReference type="GO" id="GO:0000139">
    <property type="term" value="C:Golgi membrane"/>
    <property type="evidence" value="ECO:0007669"/>
    <property type="project" value="UniProtKB-SubCell"/>
</dbReference>
<keyword evidence="9" id="KW-0333">Golgi apparatus</keyword>
<dbReference type="Proteomes" id="UP000694725">
    <property type="component" value="Unplaced"/>
</dbReference>
<evidence type="ECO:0000256" key="2">
    <source>
        <dbReference type="ARBA" id="ARBA00004922"/>
    </source>
</evidence>
<dbReference type="EC" id="2.8.2.-" evidence="12"/>
<feature type="transmembrane region" description="Helical" evidence="13">
    <location>
        <begin position="28"/>
        <end position="49"/>
    </location>
</feature>
<dbReference type="AlphaFoldDB" id="A0A8D0M8S0"/>
<feature type="domain" description="Sulfotransferase" evidence="14">
    <location>
        <begin position="313"/>
        <end position="433"/>
    </location>
</feature>
<dbReference type="SUPFAM" id="SSF52540">
    <property type="entry name" value="P-loop containing nucleoside triphosphate hydrolases"/>
    <property type="match status" value="1"/>
</dbReference>
<reference evidence="16 17" key="1">
    <citation type="submission" date="2017-08" db="EMBL/GenBank/DDBJ databases">
        <title>USMARCv1.0.</title>
        <authorList>
            <person name="Hannum G.I."/>
            <person name="Koren S."/>
            <person name="Schroeder S.G."/>
            <person name="Chin S.C."/>
            <person name="Nonneman D.J."/>
            <person name="Becker S.A."/>
            <person name="Rosen B.D."/>
            <person name="Bickhart D.M."/>
            <person name="Putnam N.H."/>
            <person name="Green R.E."/>
            <person name="Tuggle C.K."/>
            <person name="Liu H."/>
            <person name="Rohrer G.A."/>
            <person name="Warr A."/>
            <person name="Hall R."/>
            <person name="Kim K."/>
            <person name="Hume D.A."/>
            <person name="Talbot R."/>
            <person name="Chow W."/>
            <person name="Howe K."/>
            <person name="Schwartz A.S."/>
            <person name="Watson M."/>
            <person name="Archibald A.L."/>
            <person name="Phillippy A.M."/>
            <person name="Smith T.P.L."/>
        </authorList>
    </citation>
    <scope>NUCLEOTIDE SEQUENCE [LARGE SCALE GENOMIC DNA]</scope>
</reference>
<evidence type="ECO:0000256" key="7">
    <source>
        <dbReference type="ARBA" id="ARBA00022968"/>
    </source>
</evidence>
<evidence type="ECO:0000256" key="12">
    <source>
        <dbReference type="RuleBase" id="RU361155"/>
    </source>
</evidence>
<dbReference type="Ensembl" id="ENSSSCT00030093539.1">
    <property type="protein sequence ID" value="ENSSSCP00030043077.1"/>
    <property type="gene ID" value="ENSSSCG00030066921.1"/>
</dbReference>
<dbReference type="InterPro" id="IPR001675">
    <property type="entry name" value="Glyco_trans_29"/>
</dbReference>
<dbReference type="Gene3D" id="3.90.1480.20">
    <property type="entry name" value="Glycosyl transferase family 29"/>
    <property type="match status" value="1"/>
</dbReference>
<dbReference type="PANTHER" id="PTHR11987">
    <property type="entry name" value="ALPHA-2,8-SIALYLTRANSFERASE"/>
    <property type="match status" value="1"/>
</dbReference>
<comment type="similarity">
    <text evidence="3">Belongs to the glycosyltransferase 29 family.</text>
</comment>
<keyword evidence="6 13" id="KW-0812">Transmembrane</keyword>
<evidence type="ECO:0000256" key="3">
    <source>
        <dbReference type="ARBA" id="ARBA00006003"/>
    </source>
</evidence>
<dbReference type="Proteomes" id="UP000694570">
    <property type="component" value="Unplaced"/>
</dbReference>
<evidence type="ECO:0000256" key="9">
    <source>
        <dbReference type="ARBA" id="ARBA00023034"/>
    </source>
</evidence>
<dbReference type="Ensembl" id="ENSSSCT00070047852.1">
    <property type="protein sequence ID" value="ENSSSCP00070040388.1"/>
    <property type="gene ID" value="ENSSSCG00070023982.1"/>
</dbReference>
<dbReference type="Ensembl" id="ENSSSCT00065021602.1">
    <property type="protein sequence ID" value="ENSSSCP00065008750.1"/>
    <property type="gene ID" value="ENSSSCG00065016289.1"/>
</dbReference>
<evidence type="ECO:0000256" key="11">
    <source>
        <dbReference type="ARBA" id="ARBA00023180"/>
    </source>
</evidence>
<evidence type="ECO:0000313" key="15">
    <source>
        <dbReference type="Ensembl" id="ENSSSCP00030043077.1"/>
    </source>
</evidence>
<dbReference type="Ensembl" id="ENSSSCT00060101996.1">
    <property type="protein sequence ID" value="ENSSSCP00060044354.1"/>
    <property type="gene ID" value="ENSSSCG00060074560.1"/>
</dbReference>
<dbReference type="InterPro" id="IPR050943">
    <property type="entry name" value="Glycosyltr_29_Sialyltrsf"/>
</dbReference>
<dbReference type="InterPro" id="IPR038578">
    <property type="entry name" value="GT29-like_sf"/>
</dbReference>
<keyword evidence="4" id="KW-0328">Glycosyltransferase</keyword>
<evidence type="ECO:0000259" key="14">
    <source>
        <dbReference type="Pfam" id="PF00685"/>
    </source>
</evidence>
<evidence type="ECO:0000256" key="5">
    <source>
        <dbReference type="ARBA" id="ARBA00022679"/>
    </source>
</evidence>
<proteinExistence type="inferred from homology"/>
<dbReference type="Pfam" id="PF00777">
    <property type="entry name" value="Glyco_transf_29"/>
    <property type="match status" value="1"/>
</dbReference>
<keyword evidence="8 13" id="KW-1133">Transmembrane helix</keyword>
<gene>
    <name evidence="16" type="primary">ST8SIA1</name>
    <name evidence="15" type="synonym">LOC100621352</name>
</gene>
<evidence type="ECO:0000256" key="6">
    <source>
        <dbReference type="ARBA" id="ARBA00022692"/>
    </source>
</evidence>
<dbReference type="GO" id="GO:0008373">
    <property type="term" value="F:sialyltransferase activity"/>
    <property type="evidence" value="ECO:0007669"/>
    <property type="project" value="InterPro"/>
</dbReference>
<dbReference type="Proteomes" id="UP000694723">
    <property type="component" value="Unplaced"/>
</dbReference>
<evidence type="ECO:0000256" key="10">
    <source>
        <dbReference type="ARBA" id="ARBA00023136"/>
    </source>
</evidence>
<evidence type="ECO:0000256" key="1">
    <source>
        <dbReference type="ARBA" id="ARBA00004323"/>
    </source>
</evidence>
<comment type="subcellular location">
    <subcellularLocation>
        <location evidence="1">Golgi apparatus membrane</location>
        <topology evidence="1">Single-pass type II membrane protein</topology>
    </subcellularLocation>
</comment>
<evidence type="ECO:0000256" key="13">
    <source>
        <dbReference type="SAM" id="Phobius"/>
    </source>
</evidence>
<dbReference type="InterPro" id="IPR027417">
    <property type="entry name" value="P-loop_NTPase"/>
</dbReference>
<keyword evidence="7" id="KW-0735">Signal-anchor</keyword>
<comment type="similarity">
    <text evidence="12">Belongs to the sulfotransferase 1 family.</text>
</comment>
<sequence>MSPCGRARRHTSRGAMAVLAWKFPRTRLPVGASALCVVVLCWLYIFPVYRLPNEKEIVQGVLQQGTAWRRNETAARVFRKQMEDCCDPAHLFAMTKMNSPMGKSMWYDGEFLYSFTIDNSTYSLFPQATPFQLPLKKCAVVGNGGILKKSGCGRQIDEANFVMRCNLPPLSSEYTKDVGSKSHLVTANPSIIRQRFQNLLWSRKTFVDNMKIYNHSYIYMPAFSMKTGTEPSLRVYYTLSDVGANQTVLFANPNFLRSIGKFWKSRGIHAKRLSTGLFLNQSSVLHKFKGILFSTMSSEELLNSLDSFDAREDDVFLVSYPKSGTHWIAEVIENIPNARITLTPPIELGDISKLEELKTYSERRVIPTHLSYDMLPMNIKQKQCKIIYIIRNPKDTAVSLFHYYRDNPNLPSIETWHEFLELFLRGDGKYNKVFYS</sequence>
<accession>A0A8D0M8S0</accession>
<dbReference type="Pfam" id="PF00685">
    <property type="entry name" value="Sulfotransfer_1"/>
    <property type="match status" value="1"/>
</dbReference>
<organism evidence="16 17">
    <name type="scientific">Sus scrofa</name>
    <name type="common">Pig</name>
    <dbReference type="NCBI Taxonomy" id="9823"/>
    <lineage>
        <taxon>Eukaryota</taxon>
        <taxon>Metazoa</taxon>
        <taxon>Chordata</taxon>
        <taxon>Craniata</taxon>
        <taxon>Vertebrata</taxon>
        <taxon>Euteleostomi</taxon>
        <taxon>Mammalia</taxon>
        <taxon>Eutheria</taxon>
        <taxon>Laurasiatheria</taxon>
        <taxon>Artiodactyla</taxon>
        <taxon>Suina</taxon>
        <taxon>Suidae</taxon>
        <taxon>Sus</taxon>
    </lineage>
</organism>
<evidence type="ECO:0000256" key="4">
    <source>
        <dbReference type="ARBA" id="ARBA00022676"/>
    </source>
</evidence>
<comment type="pathway">
    <text evidence="2">Protein modification; protein glycosylation.</text>
</comment>
<evidence type="ECO:0000256" key="8">
    <source>
        <dbReference type="ARBA" id="ARBA00022989"/>
    </source>
</evidence>
<dbReference type="Gene3D" id="3.40.50.300">
    <property type="entry name" value="P-loop containing nucleotide triphosphate hydrolases"/>
    <property type="match status" value="1"/>
</dbReference>
<dbReference type="InterPro" id="IPR000863">
    <property type="entry name" value="Sulfotransferase_dom"/>
</dbReference>
<dbReference type="PANTHER" id="PTHR11987:SF3">
    <property type="entry name" value="ALPHA-N-ACETYLNEURAMINIDE ALPHA-2,8-SIALYLTRANSFERASE"/>
    <property type="match status" value="1"/>
</dbReference>
<protein>
    <recommendedName>
        <fullName evidence="12">Sulfotransferase</fullName>
        <ecNumber evidence="12">2.8.2.-</ecNumber>
    </recommendedName>
</protein>
<evidence type="ECO:0000313" key="16">
    <source>
        <dbReference type="Ensembl" id="ENSSSCP00070040388.1"/>
    </source>
</evidence>
<keyword evidence="11" id="KW-0325">Glycoprotein</keyword>
<reference evidence="16" key="2">
    <citation type="submission" date="2025-05" db="UniProtKB">
        <authorList>
            <consortium name="Ensembl"/>
        </authorList>
    </citation>
    <scope>IDENTIFICATION</scope>
</reference>
<evidence type="ECO:0000313" key="17">
    <source>
        <dbReference type="Proteomes" id="UP000314985"/>
    </source>
</evidence>
<keyword evidence="10 13" id="KW-0472">Membrane</keyword>
<dbReference type="Proteomes" id="UP000314985">
    <property type="component" value="Chromosome 5"/>
</dbReference>
<dbReference type="GO" id="GO:0008146">
    <property type="term" value="F:sulfotransferase activity"/>
    <property type="evidence" value="ECO:0007669"/>
    <property type="project" value="InterPro"/>
</dbReference>
<name>A0A8D0M8S0_PIG</name>
<keyword evidence="5 12" id="KW-0808">Transferase</keyword>